<feature type="domain" description="ABC transmembrane type-1" evidence="9">
    <location>
        <begin position="106"/>
        <end position="273"/>
    </location>
</feature>
<dbReference type="GO" id="GO:0042918">
    <property type="term" value="P:alkanesulfonate transmembrane transport"/>
    <property type="evidence" value="ECO:0007669"/>
    <property type="project" value="UniProtKB-ARBA"/>
</dbReference>
<evidence type="ECO:0000259" key="9">
    <source>
        <dbReference type="Pfam" id="PF00528"/>
    </source>
</evidence>
<dbReference type="CDD" id="cd06261">
    <property type="entry name" value="TM_PBP2"/>
    <property type="match status" value="1"/>
</dbReference>
<evidence type="ECO:0000256" key="7">
    <source>
        <dbReference type="ARBA" id="ARBA00023136"/>
    </source>
</evidence>
<gene>
    <name evidence="10" type="ORF">KA717_19080</name>
</gene>
<proteinExistence type="predicted"/>
<keyword evidence="3" id="KW-1003">Cell membrane</keyword>
<feature type="transmembrane region" description="Helical" evidence="8">
    <location>
        <begin position="217"/>
        <end position="239"/>
    </location>
</feature>
<feature type="transmembrane region" description="Helical" evidence="8">
    <location>
        <begin position="34"/>
        <end position="56"/>
    </location>
</feature>
<feature type="transmembrane region" description="Helical" evidence="8">
    <location>
        <begin position="154"/>
        <end position="173"/>
    </location>
</feature>
<keyword evidence="6" id="KW-0406">Ion transport</keyword>
<dbReference type="InterPro" id="IPR035906">
    <property type="entry name" value="MetI-like_sf"/>
</dbReference>
<dbReference type="Gene3D" id="1.10.3720.10">
    <property type="entry name" value="MetI-like"/>
    <property type="match status" value="1"/>
</dbReference>
<keyword evidence="5 8" id="KW-1133">Transmembrane helix</keyword>
<dbReference type="GO" id="GO:0006811">
    <property type="term" value="P:monoatomic ion transport"/>
    <property type="evidence" value="ECO:0007669"/>
    <property type="project" value="UniProtKB-KW"/>
</dbReference>
<evidence type="ECO:0000256" key="3">
    <source>
        <dbReference type="ARBA" id="ARBA00022475"/>
    </source>
</evidence>
<evidence type="ECO:0000256" key="1">
    <source>
        <dbReference type="ARBA" id="ARBA00004429"/>
    </source>
</evidence>
<comment type="subcellular location">
    <subcellularLocation>
        <location evidence="1">Cell inner membrane</location>
        <topology evidence="1">Multi-pass membrane protein</topology>
    </subcellularLocation>
</comment>
<protein>
    <submittedName>
        <fullName evidence="10">ABC transporter permease subunit</fullName>
    </submittedName>
</protein>
<name>A0A977PZ21_9CYAN</name>
<dbReference type="EMBL" id="CP073041">
    <property type="protein sequence ID" value="UXE64392.1"/>
    <property type="molecule type" value="Genomic_DNA"/>
</dbReference>
<dbReference type="Pfam" id="PF00528">
    <property type="entry name" value="BPD_transp_1"/>
    <property type="match status" value="1"/>
</dbReference>
<dbReference type="KEGG" id="wna:KA717_19080"/>
<dbReference type="PANTHER" id="PTHR30151:SF25">
    <property type="entry name" value="TAURINE TRANSPORT SYSTEM PERMEASE PROTEIN TAUC"/>
    <property type="match status" value="1"/>
</dbReference>
<accession>A0A977PZ21</accession>
<organism evidence="10">
    <name type="scientific">Woronichinia naegeliana WA131</name>
    <dbReference type="NCBI Taxonomy" id="2824559"/>
    <lineage>
        <taxon>Bacteria</taxon>
        <taxon>Bacillati</taxon>
        <taxon>Cyanobacteriota</taxon>
        <taxon>Cyanophyceae</taxon>
        <taxon>Synechococcales</taxon>
        <taxon>Coelosphaeriaceae</taxon>
        <taxon>Woronichinia</taxon>
    </lineage>
</organism>
<evidence type="ECO:0000256" key="2">
    <source>
        <dbReference type="ARBA" id="ARBA00022448"/>
    </source>
</evidence>
<keyword evidence="7 8" id="KW-0472">Membrane</keyword>
<keyword evidence="2" id="KW-0813">Transport</keyword>
<evidence type="ECO:0000313" key="10">
    <source>
        <dbReference type="EMBL" id="UXE64392.1"/>
    </source>
</evidence>
<evidence type="ECO:0000256" key="8">
    <source>
        <dbReference type="SAM" id="Phobius"/>
    </source>
</evidence>
<feature type="transmembrane region" description="Helical" evidence="8">
    <location>
        <begin position="127"/>
        <end position="148"/>
    </location>
</feature>
<dbReference type="GO" id="GO:0010438">
    <property type="term" value="P:cellular response to sulfur starvation"/>
    <property type="evidence" value="ECO:0007669"/>
    <property type="project" value="TreeGrafter"/>
</dbReference>
<dbReference type="SUPFAM" id="SSF161098">
    <property type="entry name" value="MetI-like"/>
    <property type="match status" value="1"/>
</dbReference>
<dbReference type="PANTHER" id="PTHR30151">
    <property type="entry name" value="ALKANE SULFONATE ABC TRANSPORTER-RELATED, MEMBRANE SUBUNIT"/>
    <property type="match status" value="1"/>
</dbReference>
<dbReference type="FunFam" id="1.10.3720.10:FF:000003">
    <property type="entry name" value="Aliphatic sulfonate ABC transporter permease"/>
    <property type="match status" value="1"/>
</dbReference>
<dbReference type="InterPro" id="IPR000515">
    <property type="entry name" value="MetI-like"/>
</dbReference>
<dbReference type="Proteomes" id="UP001065613">
    <property type="component" value="Chromosome"/>
</dbReference>
<feature type="transmembrane region" description="Helical" evidence="8">
    <location>
        <begin position="251"/>
        <end position="271"/>
    </location>
</feature>
<feature type="transmembrane region" description="Helical" evidence="8">
    <location>
        <begin position="92"/>
        <end position="115"/>
    </location>
</feature>
<evidence type="ECO:0000256" key="4">
    <source>
        <dbReference type="ARBA" id="ARBA00022692"/>
    </source>
</evidence>
<keyword evidence="4 8" id="KW-0812">Transmembrane</keyword>
<dbReference type="AlphaFoldDB" id="A0A977PZ21"/>
<dbReference type="GO" id="GO:0005886">
    <property type="term" value="C:plasma membrane"/>
    <property type="evidence" value="ECO:0007669"/>
    <property type="project" value="UniProtKB-SubCell"/>
</dbReference>
<evidence type="ECO:0000256" key="6">
    <source>
        <dbReference type="ARBA" id="ARBA00023065"/>
    </source>
</evidence>
<reference evidence="10" key="1">
    <citation type="submission" date="2021-04" db="EMBL/GenBank/DDBJ databases">
        <title>Genome sequence of Woronichinia naegeliana from Washington state freshwater lake bloom.</title>
        <authorList>
            <person name="Dreher T.W."/>
        </authorList>
    </citation>
    <scope>NUCLEOTIDE SEQUENCE</scope>
    <source>
        <strain evidence="10">WA131</strain>
    </source>
</reference>
<evidence type="ECO:0000256" key="5">
    <source>
        <dbReference type="ARBA" id="ARBA00022989"/>
    </source>
</evidence>
<sequence>MVSKVGQEGLTGRSPSSGEKILRLVTQFLSSERAISLGSVAVIFLLWYTVTALKWVNPLFLPAPGLVWSAFVEILQNGYKGNSLGYHIFQSMFRLVSALLVAIVTAIPLGMLCGFSKPIRAALDPIIEFYRPLPPLAYYTLLVIWLGIENPSKIALLFLAAFAPLFLAVVSGVERISIDRINGARSLGASGWQLFLHVIFPSCLPEIFTGLRTAIGVSYSTLVAAEMVAAVSGIGWMVLDASKFLRSDIIFVGIIIMGLIAILIDAGIRWVQKTQLPWIGRDA</sequence>